<dbReference type="GO" id="GO:0003677">
    <property type="term" value="F:DNA binding"/>
    <property type="evidence" value="ECO:0007669"/>
    <property type="project" value="UniProtKB-UniRule"/>
</dbReference>
<evidence type="ECO:0000259" key="7">
    <source>
        <dbReference type="Pfam" id="PF14527"/>
    </source>
</evidence>
<sequence>MSFSEEVKHEVAHCAVENDIDRQVELAAILSCGGTVFYTEHDRRGFEFSTIHSAVARKVLQMWNHCFSLRPEVSVRQGVRLHKRNYYVLHIPPVISGTTALKQLHLLHDEPDFSTILAQPKQIQRIFLRGAFMGSGSVNPPQRDYHLEIITLYASVAKVILKIMRGLRLMASMTERKGMHVIYIKEGNSVAEFLQQIGAAQAYLQFESVRVMKDMRNNVNRIVNCETANLQKTVDAAIRQRHCIEVLKKNGAYIRLSEKLKEAATLRLLYPEAPLSELAAHSEITKSGLSHRLKKIEKLAQAIEGNDI</sequence>
<comment type="caution">
    <text evidence="8">The sequence shown here is derived from an EMBL/GenBank/DDBJ whole genome shotgun (WGS) entry which is preliminary data.</text>
</comment>
<dbReference type="InterPro" id="IPR039518">
    <property type="entry name" value="WhiA_LAGLIDADG_dom"/>
</dbReference>
<evidence type="ECO:0000259" key="6">
    <source>
        <dbReference type="Pfam" id="PF10298"/>
    </source>
</evidence>
<keyword evidence="9" id="KW-1185">Reference proteome</keyword>
<dbReference type="InterPro" id="IPR003802">
    <property type="entry name" value="Sporulation_regulator_WhiA"/>
</dbReference>
<evidence type="ECO:0000256" key="3">
    <source>
        <dbReference type="ARBA" id="ARBA00023306"/>
    </source>
</evidence>
<evidence type="ECO:0000259" key="5">
    <source>
        <dbReference type="Pfam" id="PF02650"/>
    </source>
</evidence>
<dbReference type="GO" id="GO:0051301">
    <property type="term" value="P:cell division"/>
    <property type="evidence" value="ECO:0007669"/>
    <property type="project" value="UniProtKB-UniRule"/>
</dbReference>
<reference evidence="9" key="1">
    <citation type="submission" date="2016-01" db="EMBL/GenBank/DDBJ databases">
        <authorList>
            <person name="Mitreva M."/>
            <person name="Pepin K.H."/>
            <person name="Mihindukulasuriya K.A."/>
            <person name="Fulton R."/>
            <person name="Fronick C."/>
            <person name="O'Laughlin M."/>
            <person name="Miner T."/>
            <person name="Herter B."/>
            <person name="Rosa B.A."/>
            <person name="Cordes M."/>
            <person name="Tomlinson C."/>
            <person name="Wollam A."/>
            <person name="Palsikar V.B."/>
            <person name="Mardis E.R."/>
            <person name="Wilson R.K."/>
        </authorList>
    </citation>
    <scope>NUCLEOTIDE SEQUENCE [LARGE SCALE GENOMIC DNA]</scope>
    <source>
        <strain evidence="9">KA00182</strain>
    </source>
</reference>
<dbReference type="InterPro" id="IPR023054">
    <property type="entry name" value="Sporulation_regulator_WhiA_C"/>
</dbReference>
<evidence type="ECO:0000256" key="4">
    <source>
        <dbReference type="HAMAP-Rule" id="MF_01420"/>
    </source>
</evidence>
<dbReference type="EMBL" id="LSDT01000017">
    <property type="protein sequence ID" value="KXB92268.1"/>
    <property type="molecule type" value="Genomic_DNA"/>
</dbReference>
<dbReference type="InterPro" id="IPR027434">
    <property type="entry name" value="Homing_endonucl"/>
</dbReference>
<dbReference type="RefSeq" id="WP_062485341.1">
    <property type="nucleotide sequence ID" value="NZ_KQ960936.1"/>
</dbReference>
<dbReference type="Pfam" id="PF14527">
    <property type="entry name" value="LAGLIDADG_WhiA"/>
    <property type="match status" value="1"/>
</dbReference>
<feature type="domain" description="WhiA LAGLIDADG-like" evidence="7">
    <location>
        <begin position="125"/>
        <end position="216"/>
    </location>
</feature>
<dbReference type="SUPFAM" id="SSF55608">
    <property type="entry name" value="Homing endonucleases"/>
    <property type="match status" value="1"/>
</dbReference>
<accession>A0A134CJ85</accession>
<dbReference type="STRING" id="1588748.HMPREF3182_00594"/>
<dbReference type="Pfam" id="PF10298">
    <property type="entry name" value="WhiA_N"/>
    <property type="match status" value="1"/>
</dbReference>
<dbReference type="NCBIfam" id="TIGR00647">
    <property type="entry name" value="DNA_bind_WhiA"/>
    <property type="match status" value="1"/>
</dbReference>
<comment type="function">
    <text evidence="4">Involved in cell division and chromosome segregation.</text>
</comment>
<dbReference type="GO" id="GO:0043937">
    <property type="term" value="P:regulation of sporulation"/>
    <property type="evidence" value="ECO:0007669"/>
    <property type="project" value="InterPro"/>
</dbReference>
<dbReference type="PANTHER" id="PTHR37307">
    <property type="entry name" value="CELL DIVISION PROTEIN WHIA-RELATED"/>
    <property type="match status" value="1"/>
</dbReference>
<keyword evidence="3 4" id="KW-0131">Cell cycle</keyword>
<dbReference type="PATRIC" id="fig|1588748.3.peg.564"/>
<dbReference type="Proteomes" id="UP000070160">
    <property type="component" value="Unassembled WGS sequence"/>
</dbReference>
<dbReference type="Pfam" id="PF02650">
    <property type="entry name" value="HTH_WhiA"/>
    <property type="match status" value="1"/>
</dbReference>
<comment type="similarity">
    <text evidence="4">Belongs to the WhiA family.</text>
</comment>
<evidence type="ECO:0000313" key="8">
    <source>
        <dbReference type="EMBL" id="KXB92268.1"/>
    </source>
</evidence>
<keyword evidence="1 4" id="KW-0132">Cell division</keyword>
<evidence type="ECO:0000256" key="1">
    <source>
        <dbReference type="ARBA" id="ARBA00022618"/>
    </source>
</evidence>
<dbReference type="InterPro" id="IPR018478">
    <property type="entry name" value="Sporu_reg_WhiA_N_dom"/>
</dbReference>
<name>A0A134CJ85_9FIRM</name>
<dbReference type="AlphaFoldDB" id="A0A134CJ85"/>
<organism evidence="8 9">
    <name type="scientific">Megasphaera hutchinsoni</name>
    <dbReference type="NCBI Taxonomy" id="1588748"/>
    <lineage>
        <taxon>Bacteria</taxon>
        <taxon>Bacillati</taxon>
        <taxon>Bacillota</taxon>
        <taxon>Negativicutes</taxon>
        <taxon>Veillonellales</taxon>
        <taxon>Veillonellaceae</taxon>
        <taxon>Megasphaera</taxon>
    </lineage>
</organism>
<dbReference type="Gene3D" id="3.10.28.10">
    <property type="entry name" value="Homing endonucleases"/>
    <property type="match status" value="1"/>
</dbReference>
<gene>
    <name evidence="4" type="primary">whiA</name>
    <name evidence="8" type="ORF">HMPREF3182_00594</name>
</gene>
<dbReference type="HAMAP" id="MF_01420">
    <property type="entry name" value="HTH_type_WhiA"/>
    <property type="match status" value="1"/>
</dbReference>
<feature type="domain" description="Sporulation regulator WhiA C-terminal" evidence="5">
    <location>
        <begin position="219"/>
        <end position="300"/>
    </location>
</feature>
<proteinExistence type="inferred from homology"/>
<evidence type="ECO:0000256" key="2">
    <source>
        <dbReference type="ARBA" id="ARBA00023125"/>
    </source>
</evidence>
<protein>
    <recommendedName>
        <fullName evidence="4">Probable cell division protein WhiA</fullName>
    </recommendedName>
</protein>
<evidence type="ECO:0000313" key="9">
    <source>
        <dbReference type="Proteomes" id="UP000070160"/>
    </source>
</evidence>
<feature type="domain" description="Sporulation transcription regulator WhiA N-terminal" evidence="6">
    <location>
        <begin position="22"/>
        <end position="106"/>
    </location>
</feature>
<keyword evidence="2 4" id="KW-0238">DNA-binding</keyword>
<dbReference type="PANTHER" id="PTHR37307:SF1">
    <property type="entry name" value="CELL DIVISION PROTEIN WHIA-RELATED"/>
    <property type="match status" value="1"/>
</dbReference>